<dbReference type="OrthoDB" id="1432093at2759"/>
<protein>
    <submittedName>
        <fullName evidence="3">Ribonuclease H-like domain-containing protein</fullName>
    </submittedName>
</protein>
<feature type="compositionally biased region" description="Polar residues" evidence="2">
    <location>
        <begin position="539"/>
        <end position="555"/>
    </location>
</feature>
<comment type="caution">
    <text evidence="3">The sequence shown here is derived from an EMBL/GenBank/DDBJ whole genome shotgun (WGS) entry which is preliminary data.</text>
</comment>
<evidence type="ECO:0000313" key="3">
    <source>
        <dbReference type="EMBL" id="KAG9247249.1"/>
    </source>
</evidence>
<dbReference type="InterPro" id="IPR012337">
    <property type="entry name" value="RNaseH-like_sf"/>
</dbReference>
<gene>
    <name evidence="3" type="ORF">BJ878DRAFT_493353</name>
</gene>
<feature type="region of interest" description="Disordered" evidence="2">
    <location>
        <begin position="527"/>
        <end position="571"/>
    </location>
</feature>
<dbReference type="GO" id="GO:1990432">
    <property type="term" value="P:siRNA 3'-end processing"/>
    <property type="evidence" value="ECO:0007669"/>
    <property type="project" value="TreeGrafter"/>
</dbReference>
<feature type="compositionally biased region" description="Low complexity" evidence="2">
    <location>
        <begin position="528"/>
        <end position="538"/>
    </location>
</feature>
<dbReference type="Gene3D" id="3.30.420.10">
    <property type="entry name" value="Ribonuclease H-like superfamily/Ribonuclease H"/>
    <property type="match status" value="2"/>
</dbReference>
<dbReference type="GO" id="GO:0003723">
    <property type="term" value="F:RNA binding"/>
    <property type="evidence" value="ECO:0007669"/>
    <property type="project" value="TreeGrafter"/>
</dbReference>
<dbReference type="InterPro" id="IPR036397">
    <property type="entry name" value="RNaseH_sf"/>
</dbReference>
<name>A0A9P7Z825_9HELO</name>
<dbReference type="GO" id="GO:0005634">
    <property type="term" value="C:nucleus"/>
    <property type="evidence" value="ECO:0007669"/>
    <property type="project" value="TreeGrafter"/>
</dbReference>
<evidence type="ECO:0000256" key="2">
    <source>
        <dbReference type="SAM" id="MobiDB-lite"/>
    </source>
</evidence>
<dbReference type="GO" id="GO:0000175">
    <property type="term" value="F:3'-5'-RNA exonuclease activity"/>
    <property type="evidence" value="ECO:0007669"/>
    <property type="project" value="TreeGrafter"/>
</dbReference>
<proteinExistence type="inferred from homology"/>
<comment type="similarity">
    <text evidence="1">Belongs to the CAF1 family.</text>
</comment>
<dbReference type="Proteomes" id="UP000887226">
    <property type="component" value="Unassembled WGS sequence"/>
</dbReference>
<dbReference type="AlphaFoldDB" id="A0A9P7Z825"/>
<reference evidence="3" key="1">
    <citation type="journal article" date="2021" name="IMA Fungus">
        <title>Genomic characterization of three marine fungi, including Emericellopsis atlantica sp. nov. with signatures of a generalist lifestyle and marine biomass degradation.</title>
        <authorList>
            <person name="Hagestad O.C."/>
            <person name="Hou L."/>
            <person name="Andersen J.H."/>
            <person name="Hansen E.H."/>
            <person name="Altermark B."/>
            <person name="Li C."/>
            <person name="Kuhnert E."/>
            <person name="Cox R.J."/>
            <person name="Crous P.W."/>
            <person name="Spatafora J.W."/>
            <person name="Lail K."/>
            <person name="Amirebrahimi M."/>
            <person name="Lipzen A."/>
            <person name="Pangilinan J."/>
            <person name="Andreopoulos W."/>
            <person name="Hayes R.D."/>
            <person name="Ng V."/>
            <person name="Grigoriev I.V."/>
            <person name="Jackson S.A."/>
            <person name="Sutton T.D.S."/>
            <person name="Dobson A.D.W."/>
            <person name="Rama T."/>
        </authorList>
    </citation>
    <scope>NUCLEOTIDE SEQUENCE</scope>
    <source>
        <strain evidence="3">TRa3180A</strain>
    </source>
</reference>
<sequence>MEVDQHDFKGRLLDILINISNASFISFDLEMSGIDKRTQQQKADRRNGGKPTLQEQYGEMRAAAEAFQILQFGICCVEEDHARGFYLARPYNFNLSPLEADIKHPMFHMDRNLQFSGEACKFLASVKFDFGKVFKLGVTYLSRREENDIKATKTPGLKQQQSKHIILNPGSEELGFYYSVRDQVLNWIEKPDGDNFLNIDHPKGNEHDLNGLQRKLIHQLLEAEFPEYEAKGKEWMQITKANAEYKTTRDARDLERFQDKLSTQIGLRWVVEALVSGDLEGLTADWFYSDVCHMRSSDNDKEAVEAKLALVKQKLKVKKHIVVGHNLFMDLGFLYATFIGPLPQKVADFQKAIHEILPVVMDTKYIDSAGQTAMSSKMMLKDLLREYKKLEAPPIYLHGQHSNYNGCEKQHEAGYDAWMTAELFVKLVLKLYKSSGQQDKDLVFATHDLMSPKQNEGDPIDLWGSPDFGIDMPAGYANKLMQQADEYSEPSSSSVKSSPVKLKQKSDILPITIPVATSNPFAVLAAEQQQDQSGDDSSLFGSPQKGNGKNGSRTANEAFGKTKTKEIQDDPRRWLPNLQSLFWSSFVNKLRVNAADSGICDLASD</sequence>
<evidence type="ECO:0000313" key="4">
    <source>
        <dbReference type="Proteomes" id="UP000887226"/>
    </source>
</evidence>
<dbReference type="PANTHER" id="PTHR15092:SF22">
    <property type="entry name" value="POLY(A)-SPECIFIC RIBONUCLEASE PNLDC1"/>
    <property type="match status" value="1"/>
</dbReference>
<dbReference type="GO" id="GO:1990431">
    <property type="term" value="P:priRNA 3'-end processing"/>
    <property type="evidence" value="ECO:0007669"/>
    <property type="project" value="TreeGrafter"/>
</dbReference>
<keyword evidence="4" id="KW-1185">Reference proteome</keyword>
<dbReference type="InterPro" id="IPR051181">
    <property type="entry name" value="CAF1_poly(A)_ribonucleases"/>
</dbReference>
<dbReference type="GO" id="GO:0000289">
    <property type="term" value="P:nuclear-transcribed mRNA poly(A) tail shortening"/>
    <property type="evidence" value="ECO:0007669"/>
    <property type="project" value="TreeGrafter"/>
</dbReference>
<organism evidence="3 4">
    <name type="scientific">Calycina marina</name>
    <dbReference type="NCBI Taxonomy" id="1763456"/>
    <lineage>
        <taxon>Eukaryota</taxon>
        <taxon>Fungi</taxon>
        <taxon>Dikarya</taxon>
        <taxon>Ascomycota</taxon>
        <taxon>Pezizomycotina</taxon>
        <taxon>Leotiomycetes</taxon>
        <taxon>Helotiales</taxon>
        <taxon>Pezizellaceae</taxon>
        <taxon>Calycina</taxon>
    </lineage>
</organism>
<dbReference type="SUPFAM" id="SSF53098">
    <property type="entry name" value="Ribonuclease H-like"/>
    <property type="match status" value="1"/>
</dbReference>
<evidence type="ECO:0000256" key="1">
    <source>
        <dbReference type="ARBA" id="ARBA00008372"/>
    </source>
</evidence>
<dbReference type="InterPro" id="IPR006941">
    <property type="entry name" value="RNase_CAF1"/>
</dbReference>
<dbReference type="Pfam" id="PF04857">
    <property type="entry name" value="CAF1"/>
    <property type="match status" value="1"/>
</dbReference>
<accession>A0A9P7Z825</accession>
<dbReference type="PANTHER" id="PTHR15092">
    <property type="entry name" value="POLY A -SPECIFIC RIBONUCLEASE/TARGET OF EGR1, MEMBER 1"/>
    <property type="match status" value="1"/>
</dbReference>
<dbReference type="EMBL" id="MU253777">
    <property type="protein sequence ID" value="KAG9247249.1"/>
    <property type="molecule type" value="Genomic_DNA"/>
</dbReference>